<dbReference type="InterPro" id="IPR015813">
    <property type="entry name" value="Pyrv/PenolPyrv_kinase-like_dom"/>
</dbReference>
<feature type="active site" evidence="12">
    <location>
        <position position="231"/>
    </location>
</feature>
<comment type="subcellular location">
    <subcellularLocation>
        <location evidence="2">Membrane</location>
        <topology evidence="2">Multi-pass membrane protein</topology>
    </subcellularLocation>
</comment>
<keyword evidence="11" id="KW-0568">Pathogenesis-related protein</keyword>
<feature type="transmembrane region" description="Helical" evidence="13">
    <location>
        <begin position="12"/>
        <end position="31"/>
    </location>
</feature>
<dbReference type="PROSITE" id="PS00781">
    <property type="entry name" value="PEPCASE_1"/>
    <property type="match status" value="1"/>
</dbReference>
<dbReference type="PANTHER" id="PTHR30523:SF5">
    <property type="entry name" value="PHOSPHOENOLPYRUVATE CARBOXYLASE 1"/>
    <property type="match status" value="1"/>
</dbReference>
<evidence type="ECO:0000256" key="13">
    <source>
        <dbReference type="SAM" id="Phobius"/>
    </source>
</evidence>
<comment type="subunit">
    <text evidence="4">Homotetramer.</text>
</comment>
<dbReference type="EMBL" id="NCVQ01000004">
    <property type="protein sequence ID" value="PWZ34529.1"/>
    <property type="molecule type" value="Genomic_DNA"/>
</dbReference>
<dbReference type="GO" id="GO:0008964">
    <property type="term" value="F:phosphoenolpyruvate carboxylase activity"/>
    <property type="evidence" value="ECO:0007669"/>
    <property type="project" value="InterPro"/>
</dbReference>
<evidence type="ECO:0000313" key="15">
    <source>
        <dbReference type="Proteomes" id="UP000251960"/>
    </source>
</evidence>
<keyword evidence="7 13" id="KW-0812">Transmembrane</keyword>
<evidence type="ECO:0000256" key="7">
    <source>
        <dbReference type="ARBA" id="ARBA00022692"/>
    </source>
</evidence>
<evidence type="ECO:0000256" key="1">
    <source>
        <dbReference type="ARBA" id="ARBA00003774"/>
    </source>
</evidence>
<name>A0A3L6FN11_MAIZE</name>
<comment type="function">
    <text evidence="1">Through the carboxylation of phosphoenolpyruvate (PEP) it forms oxaloacetate, a four-carbon dicarboxylic acid source for the tricarboxylic acid cycle.</text>
</comment>
<keyword evidence="9 13" id="KW-1133">Transmembrane helix</keyword>
<dbReference type="GO" id="GO:0006952">
    <property type="term" value="P:defense response"/>
    <property type="evidence" value="ECO:0007669"/>
    <property type="project" value="UniProtKB-KW"/>
</dbReference>
<evidence type="ECO:0000256" key="4">
    <source>
        <dbReference type="ARBA" id="ARBA00011881"/>
    </source>
</evidence>
<evidence type="ECO:0000256" key="3">
    <source>
        <dbReference type="ARBA" id="ARBA00006574"/>
    </source>
</evidence>
<keyword evidence="10 13" id="KW-0472">Membrane</keyword>
<dbReference type="Pfam" id="PF00311">
    <property type="entry name" value="PEPcase"/>
    <property type="match status" value="1"/>
</dbReference>
<sequence>MVRSMEDDYNGTIGISWPLWAYAIVCILINVHAARAARRAAPTVSLPRLASHRAMASTKAPGPGEKHHSIDAQLRQLFLGKVSEDGKLIEYDALFVDRFLNILQDLHGPSLHEFVQECYEVSADYEGKGDTTKLGELSAKLTGLAPADAILVASSILHMLNLANLAEEVQITHRRCNSKLKKGGFADEGSATIESDIEETLKRLVSEVGKSHEEVFEALKNQTVDLVFTAHPTQSARRLLLQKNARIRNCLTQLNARTSLTMTSRSSMRLCREWYVHITFYTRECKNFIKRHSFFDRDRIEHIICVIFGCRVSSLKLW</sequence>
<organism evidence="14 15">
    <name type="scientific">Zea mays</name>
    <name type="common">Maize</name>
    <dbReference type="NCBI Taxonomy" id="4577"/>
    <lineage>
        <taxon>Eukaryota</taxon>
        <taxon>Viridiplantae</taxon>
        <taxon>Streptophyta</taxon>
        <taxon>Embryophyta</taxon>
        <taxon>Tracheophyta</taxon>
        <taxon>Spermatophyta</taxon>
        <taxon>Magnoliopsida</taxon>
        <taxon>Liliopsida</taxon>
        <taxon>Poales</taxon>
        <taxon>Poaceae</taxon>
        <taxon>PACMAD clade</taxon>
        <taxon>Panicoideae</taxon>
        <taxon>Andropogonodae</taxon>
        <taxon>Andropogoneae</taxon>
        <taxon>Tripsacinae</taxon>
        <taxon>Zea</taxon>
    </lineage>
</organism>
<keyword evidence="5" id="KW-0602">Photosynthesis</keyword>
<dbReference type="InterPro" id="IPR021135">
    <property type="entry name" value="PEP_COase"/>
</dbReference>
<evidence type="ECO:0000256" key="11">
    <source>
        <dbReference type="ARBA" id="ARBA00023265"/>
    </source>
</evidence>
<dbReference type="SUPFAM" id="SSF51621">
    <property type="entry name" value="Phosphoenolpyruvate/pyruvate domain"/>
    <property type="match status" value="1"/>
</dbReference>
<keyword evidence="8" id="KW-0611">Plant defense</keyword>
<evidence type="ECO:0000256" key="12">
    <source>
        <dbReference type="PROSITE-ProRule" id="PRU10111"/>
    </source>
</evidence>
<evidence type="ECO:0000256" key="10">
    <source>
        <dbReference type="ARBA" id="ARBA00023136"/>
    </source>
</evidence>
<dbReference type="Pfam" id="PF03094">
    <property type="entry name" value="Mlo"/>
    <property type="match status" value="1"/>
</dbReference>
<dbReference type="AlphaFoldDB" id="A0A3L6FN11"/>
<accession>A0A3L6FN11</accession>
<protein>
    <recommendedName>
        <fullName evidence="16">Phosphoenolpyruvate carboxylase 1</fullName>
    </recommendedName>
</protein>
<evidence type="ECO:0000256" key="6">
    <source>
        <dbReference type="ARBA" id="ARBA00022533"/>
    </source>
</evidence>
<evidence type="ECO:0000256" key="8">
    <source>
        <dbReference type="ARBA" id="ARBA00022821"/>
    </source>
</evidence>
<evidence type="ECO:0000313" key="14">
    <source>
        <dbReference type="EMBL" id="PWZ34529.1"/>
    </source>
</evidence>
<dbReference type="Proteomes" id="UP000251960">
    <property type="component" value="Chromosome 3"/>
</dbReference>
<reference evidence="14 15" key="1">
    <citation type="journal article" date="2018" name="Nat. Genet.">
        <title>Extensive intraspecific gene order and gene structural variations between Mo17 and other maize genomes.</title>
        <authorList>
            <person name="Sun S."/>
            <person name="Zhou Y."/>
            <person name="Chen J."/>
            <person name="Shi J."/>
            <person name="Zhao H."/>
            <person name="Zhao H."/>
            <person name="Song W."/>
            <person name="Zhang M."/>
            <person name="Cui Y."/>
            <person name="Dong X."/>
            <person name="Liu H."/>
            <person name="Ma X."/>
            <person name="Jiao Y."/>
            <person name="Wang B."/>
            <person name="Wei X."/>
            <person name="Stein J.C."/>
            <person name="Glaubitz J.C."/>
            <person name="Lu F."/>
            <person name="Yu G."/>
            <person name="Liang C."/>
            <person name="Fengler K."/>
            <person name="Li B."/>
            <person name="Rafalski A."/>
            <person name="Schnable P.S."/>
            <person name="Ware D.H."/>
            <person name="Buckler E.S."/>
            <person name="Lai J."/>
        </authorList>
    </citation>
    <scope>NUCLEOTIDE SEQUENCE [LARGE SCALE GENOMIC DNA]</scope>
    <source>
        <strain evidence="15">cv. Missouri 17</strain>
        <tissue evidence="14">Seedling</tissue>
    </source>
</reference>
<dbReference type="GO" id="GO:0006099">
    <property type="term" value="P:tricarboxylic acid cycle"/>
    <property type="evidence" value="ECO:0007669"/>
    <property type="project" value="InterPro"/>
</dbReference>
<gene>
    <name evidence="14" type="ORF">Zm00014a_039635</name>
</gene>
<keyword evidence="6" id="KW-0021">Allosteric enzyme</keyword>
<evidence type="ECO:0000256" key="9">
    <source>
        <dbReference type="ARBA" id="ARBA00022989"/>
    </source>
</evidence>
<comment type="caution">
    <text evidence="14">The sequence shown here is derived from an EMBL/GenBank/DDBJ whole genome shotgun (WGS) entry which is preliminary data.</text>
</comment>
<proteinExistence type="inferred from homology"/>
<evidence type="ECO:0000256" key="5">
    <source>
        <dbReference type="ARBA" id="ARBA00022531"/>
    </source>
</evidence>
<evidence type="ECO:0008006" key="16">
    <source>
        <dbReference type="Google" id="ProtNLM"/>
    </source>
</evidence>
<dbReference type="InterPro" id="IPR018129">
    <property type="entry name" value="PEP_COase_Lys_AS"/>
</dbReference>
<dbReference type="PANTHER" id="PTHR30523">
    <property type="entry name" value="PHOSPHOENOLPYRUVATE CARBOXYLASE"/>
    <property type="match status" value="1"/>
</dbReference>
<dbReference type="GO" id="GO:0015979">
    <property type="term" value="P:photosynthesis"/>
    <property type="evidence" value="ECO:0007669"/>
    <property type="project" value="UniProtKB-KW"/>
</dbReference>
<dbReference type="GO" id="GO:0015977">
    <property type="term" value="P:carbon fixation"/>
    <property type="evidence" value="ECO:0007669"/>
    <property type="project" value="InterPro"/>
</dbReference>
<dbReference type="InterPro" id="IPR004326">
    <property type="entry name" value="Mlo"/>
</dbReference>
<comment type="similarity">
    <text evidence="3">Belongs to the MLO family.</text>
</comment>
<evidence type="ECO:0000256" key="2">
    <source>
        <dbReference type="ARBA" id="ARBA00004141"/>
    </source>
</evidence>
<dbReference type="ExpressionAtlas" id="A0A3L6FN11">
    <property type="expression patterns" value="baseline and differential"/>
</dbReference>
<dbReference type="GO" id="GO:0016020">
    <property type="term" value="C:membrane"/>
    <property type="evidence" value="ECO:0007669"/>
    <property type="project" value="UniProtKB-SubCell"/>
</dbReference>